<dbReference type="EMBL" id="JALJOS010000043">
    <property type="protein sequence ID" value="KAK9820819.1"/>
    <property type="molecule type" value="Genomic_DNA"/>
</dbReference>
<dbReference type="InterPro" id="IPR007594">
    <property type="entry name" value="RFT1"/>
</dbReference>
<dbReference type="PANTHER" id="PTHR13117:SF5">
    <property type="entry name" value="PROTEIN RFT1 HOMOLOG"/>
    <property type="match status" value="1"/>
</dbReference>
<feature type="compositionally biased region" description="Polar residues" evidence="10">
    <location>
        <begin position="350"/>
        <end position="361"/>
    </location>
</feature>
<feature type="transmembrane region" description="Helical" evidence="9">
    <location>
        <begin position="446"/>
        <end position="466"/>
    </location>
</feature>
<evidence type="ECO:0000313" key="11">
    <source>
        <dbReference type="EMBL" id="KAK9820819.1"/>
    </source>
</evidence>
<dbReference type="Pfam" id="PF04506">
    <property type="entry name" value="Rft-1"/>
    <property type="match status" value="2"/>
</dbReference>
<feature type="transmembrane region" description="Helical" evidence="9">
    <location>
        <begin position="210"/>
        <end position="232"/>
    </location>
</feature>
<dbReference type="GO" id="GO:0006488">
    <property type="term" value="P:dolichol-linked oligosaccharide biosynthetic process"/>
    <property type="evidence" value="ECO:0007669"/>
    <property type="project" value="InterPro"/>
</dbReference>
<feature type="region of interest" description="Disordered" evidence="10">
    <location>
        <begin position="544"/>
        <end position="584"/>
    </location>
</feature>
<keyword evidence="4 9" id="KW-0812">Transmembrane</keyword>
<evidence type="ECO:0000256" key="4">
    <source>
        <dbReference type="ARBA" id="ARBA00022692"/>
    </source>
</evidence>
<evidence type="ECO:0000256" key="6">
    <source>
        <dbReference type="ARBA" id="ARBA00022989"/>
    </source>
</evidence>
<dbReference type="GO" id="GO:0005789">
    <property type="term" value="C:endoplasmic reticulum membrane"/>
    <property type="evidence" value="ECO:0007669"/>
    <property type="project" value="UniProtKB-SubCell"/>
</dbReference>
<evidence type="ECO:0000313" key="12">
    <source>
        <dbReference type="Proteomes" id="UP001438707"/>
    </source>
</evidence>
<feature type="transmembrane region" description="Helical" evidence="9">
    <location>
        <begin position="176"/>
        <end position="198"/>
    </location>
</feature>
<feature type="compositionally biased region" description="Basic and acidic residues" evidence="10">
    <location>
        <begin position="367"/>
        <end position="384"/>
    </location>
</feature>
<keyword evidence="5" id="KW-0256">Endoplasmic reticulum</keyword>
<feature type="transmembrane region" description="Helical" evidence="9">
    <location>
        <begin position="110"/>
        <end position="133"/>
    </location>
</feature>
<comment type="function">
    <text evidence="8 9">Intramembrane glycolipid transporter that operates in the biosynthetic pathway of dolichol-linked oligosaccharides, the glycan precursors employed in protein asparagine (N)-glycosylation. The sequential addition of sugars to dolichol pyrophosphate produces dolichol-linked oligosaccharides containing fourteen sugars, including two GlcNAcs, nine mannoses and three glucoses. Once assembled, the oligosaccharide is transferred from the lipid to nascent proteins by oligosaccharyltransferases. The assembly of dolichol-linked oligosaccharides begins on the cytosolic side of the endoplasmic reticulum membrane and finishes in its lumen. RFT1 could mediate the translocation of the cytosolically oriented intermediate DolPP-GlcNAc2Man5, produced by ALG11, into the ER lumen where dolichol-linked oligosaccharides assembly continues. However, the intramembrane lipid transporter activity could not be confirmed in vitro.</text>
</comment>
<evidence type="ECO:0000256" key="8">
    <source>
        <dbReference type="ARBA" id="ARBA00045912"/>
    </source>
</evidence>
<proteinExistence type="inferred from homology"/>
<comment type="pathway">
    <text evidence="2">Protein modification; protein glycosylation.</text>
</comment>
<organism evidence="11 12">
    <name type="scientific">Apatococcus lobatus</name>
    <dbReference type="NCBI Taxonomy" id="904363"/>
    <lineage>
        <taxon>Eukaryota</taxon>
        <taxon>Viridiplantae</taxon>
        <taxon>Chlorophyta</taxon>
        <taxon>core chlorophytes</taxon>
        <taxon>Trebouxiophyceae</taxon>
        <taxon>Chlorellales</taxon>
        <taxon>Chlorellaceae</taxon>
        <taxon>Apatococcus</taxon>
    </lineage>
</organism>
<dbReference type="AlphaFoldDB" id="A0AAW1QHB2"/>
<dbReference type="Proteomes" id="UP001438707">
    <property type="component" value="Unassembled WGS sequence"/>
</dbReference>
<accession>A0AAW1QHB2</accession>
<comment type="subcellular location">
    <subcellularLocation>
        <location evidence="1 9">Endoplasmic reticulum membrane</location>
        <topology evidence="1 9">Multi-pass membrane protein</topology>
    </subcellularLocation>
</comment>
<reference evidence="11 12" key="1">
    <citation type="journal article" date="2024" name="Nat. Commun.">
        <title>Phylogenomics reveals the evolutionary origins of lichenization in chlorophyte algae.</title>
        <authorList>
            <person name="Puginier C."/>
            <person name="Libourel C."/>
            <person name="Otte J."/>
            <person name="Skaloud P."/>
            <person name="Haon M."/>
            <person name="Grisel S."/>
            <person name="Petersen M."/>
            <person name="Berrin J.G."/>
            <person name="Delaux P.M."/>
            <person name="Dal Grande F."/>
            <person name="Keller J."/>
        </authorList>
    </citation>
    <scope>NUCLEOTIDE SEQUENCE [LARGE SCALE GENOMIC DNA]</scope>
    <source>
        <strain evidence="11 12">SAG 2145</strain>
    </source>
</reference>
<dbReference type="PANTHER" id="PTHR13117">
    <property type="entry name" value="ENDOPLASMIC RETICULUM MULTISPAN TRANSMEMBRANE PROTEIN-RELATED"/>
    <property type="match status" value="1"/>
</dbReference>
<evidence type="ECO:0000256" key="3">
    <source>
        <dbReference type="ARBA" id="ARBA00010288"/>
    </source>
</evidence>
<evidence type="ECO:0000256" key="9">
    <source>
        <dbReference type="RuleBase" id="RU365067"/>
    </source>
</evidence>
<sequence>MYRLDKAPASNPCFARNVWNIPLERRGRQNQLLEDAHLDLLPAAQVLSRLSTFVLNLIIVRICSPAVYGLASVQFQLINNVILFLSREGFRRGCLRIQEDAKSVQGAKKILATTALCLPLGLSVSCATCWLALRGNIAPEAASSTILLQGLAAMVELAGEPFFVLAQLQMRMRVRVLVETTANAAKGVATLLLLSLPAQYQPDPALSLSLAQVMYGCIIFGGYACASTPMLWRLGRQGWFRSRASSKQGKLGPPSATSLLNRDVLWLCASYTAQAGEKLMLQEGSRVVMVLCATSDSQGVYGLVTNLGSLVVRTLFQPLEEAAFLAFSQPHVPQHPPGKNRDGPLPASVSRASTGSATSRVSADGRASARDVCSDDQDGGRDAAEGTLIGKAGHEGHRRLLLSALTKLALLAGLTAVCFGPPYTYLLLRILYGRRWADGTEAAGALAAYCVYILFLAANGILEAYLHAVSDGRQIMASNVLLVAVSAVHLALSISLIRRLGVVGLIVADGANMALRVLYCLWFIAHTGPKLEQSCSAATPATTLAPAQSPSAGTSIQPPSADMYTRSMRGNASSSSSSSLSGDNRMRCAGVAAVVGRLWQDLTPASASLLSLILAAGILQTSGWMTGWAHAHGSGQSSSMAGSVAGLLGAAIHVGVGAITLLGVMYSVWLAEESLWQQLKILQGHGRHEKKQQ</sequence>
<comment type="similarity">
    <text evidence="3 9">Belongs to the RFT1 family.</text>
</comment>
<feature type="transmembrane region" description="Helical" evidence="9">
    <location>
        <begin position="408"/>
        <end position="426"/>
    </location>
</feature>
<protein>
    <recommendedName>
        <fullName evidence="9">Protein RFT1 homolog</fullName>
    </recommendedName>
</protein>
<comment type="caution">
    <text evidence="11">The sequence shown here is derived from an EMBL/GenBank/DDBJ whole genome shotgun (WGS) entry which is preliminary data.</text>
</comment>
<comment type="caution">
    <text evidence="9">Lacks conserved residue(s) required for the propagation of feature annotation.</text>
</comment>
<evidence type="ECO:0000256" key="5">
    <source>
        <dbReference type="ARBA" id="ARBA00022824"/>
    </source>
</evidence>
<feature type="transmembrane region" description="Helical" evidence="9">
    <location>
        <begin position="645"/>
        <end position="671"/>
    </location>
</feature>
<gene>
    <name evidence="11" type="ORF">WJX74_008655</name>
</gene>
<feature type="region of interest" description="Disordered" evidence="10">
    <location>
        <begin position="330"/>
        <end position="386"/>
    </location>
</feature>
<evidence type="ECO:0000256" key="2">
    <source>
        <dbReference type="ARBA" id="ARBA00004922"/>
    </source>
</evidence>
<evidence type="ECO:0000256" key="7">
    <source>
        <dbReference type="ARBA" id="ARBA00023136"/>
    </source>
</evidence>
<dbReference type="GO" id="GO:0034203">
    <property type="term" value="P:glycolipid translocation"/>
    <property type="evidence" value="ECO:0007669"/>
    <property type="project" value="TreeGrafter"/>
</dbReference>
<name>A0AAW1QHB2_9CHLO</name>
<feature type="transmembrane region" description="Helical" evidence="9">
    <location>
        <begin position="478"/>
        <end position="497"/>
    </location>
</feature>
<evidence type="ECO:0000256" key="1">
    <source>
        <dbReference type="ARBA" id="ARBA00004477"/>
    </source>
</evidence>
<keyword evidence="12" id="KW-1185">Reference proteome</keyword>
<feature type="transmembrane region" description="Helical" evidence="9">
    <location>
        <begin position="503"/>
        <end position="524"/>
    </location>
</feature>
<keyword evidence="7 9" id="KW-0472">Membrane</keyword>
<keyword evidence="6 9" id="KW-1133">Transmembrane helix</keyword>
<evidence type="ECO:0000256" key="10">
    <source>
        <dbReference type="SAM" id="MobiDB-lite"/>
    </source>
</evidence>
<feature type="transmembrane region" description="Helical" evidence="9">
    <location>
        <begin position="607"/>
        <end position="625"/>
    </location>
</feature>